<reference evidence="3 4" key="1">
    <citation type="journal article" date="2024" name="Science">
        <title>Giant polyketide synthase enzymes in the biosynthesis of giant marine polyether toxins.</title>
        <authorList>
            <person name="Fallon T.R."/>
            <person name="Shende V.V."/>
            <person name="Wierzbicki I.H."/>
            <person name="Pendleton A.L."/>
            <person name="Watervoot N.F."/>
            <person name="Auber R.P."/>
            <person name="Gonzalez D.J."/>
            <person name="Wisecaver J.H."/>
            <person name="Moore B.S."/>
        </authorList>
    </citation>
    <scope>NUCLEOTIDE SEQUENCE [LARGE SCALE GENOMIC DNA]</scope>
    <source>
        <strain evidence="3 4">12B1</strain>
    </source>
</reference>
<feature type="region of interest" description="Disordered" evidence="1">
    <location>
        <begin position="1552"/>
        <end position="1573"/>
    </location>
</feature>
<dbReference type="InterPro" id="IPR032675">
    <property type="entry name" value="LRR_dom_sf"/>
</dbReference>
<evidence type="ECO:0000259" key="2">
    <source>
        <dbReference type="Pfam" id="PF00622"/>
    </source>
</evidence>
<dbReference type="Proteomes" id="UP001515480">
    <property type="component" value="Unassembled WGS sequence"/>
</dbReference>
<dbReference type="Gene3D" id="3.80.10.10">
    <property type="entry name" value="Ribonuclease Inhibitor"/>
    <property type="match status" value="1"/>
</dbReference>
<dbReference type="InterPro" id="IPR027417">
    <property type="entry name" value="P-loop_NTPase"/>
</dbReference>
<dbReference type="InterPro" id="IPR003877">
    <property type="entry name" value="SPRY_dom"/>
</dbReference>
<feature type="compositionally biased region" description="Polar residues" evidence="1">
    <location>
        <begin position="309"/>
        <end position="319"/>
    </location>
</feature>
<feature type="compositionally biased region" description="Low complexity" evidence="1">
    <location>
        <begin position="341"/>
        <end position="350"/>
    </location>
</feature>
<sequence>MAWREKEYCLCSGSSLLFLGAPSTSPPTSPGRQRKLPPGCRAQDAVLMLARPLFARHPRDERAPPLLYFEVFVKTPGGGAQPSGTVGVGVAEKLTGEGAEDDGRARRFLHYQSSKGTKQDGFPRNASRPPRPCGPSFSSGDTIGCGWTHSGAVFFTFNGRHLGNAWSDVWGEFHPAVTVDTPGACVEFSMGDDGQRALRYAGDGRSPDLSERLFARLVPARQSERHADLPAVSGDSVRAVAAAAAAAVTGRLAAAEARLVAAEDSMSRRLAAAEENVTRRLAVAEECGARAVAAATAAVGHGRLHATPTPGSRKNSATPSEERMAAASPVRSCPLAEMQDSPASEPRSAAPPWLVGMLGNPSWAYSFRSAQTSNQEPPMARAATLPASCGASELPVAASQPLDVDTAESSLGLLDELLNQVRIARVSDVRERAEWAVHGLCERWMQSSSLQRKAERSPHRTALQSAASFGASLAGRLGPANACQSSTSLLSAFSTPAAADLSSVTSRGRDGSGTAELSDPSDASEREAHHATPPMIAHSSRASRASTADSFPRWPGSTPSMHLDSAPMPSSMTRTVHSSPQLHSAGWGSLPLPAMALNSPVSEQLDQLQMVNEVGRQCAQLQRALRDAIDHWLQRVPTTLSSEAVILESRHACAVHEEAGMPIGLNGCASRDARATNGSGSEASSDSLLAARAAAPAAVWDRPVHDAALVGAPSSAPSRIDKLLQLYERAREVTAREARRRELLRLHRRHAGAPIGSEDAQAIVQDIVLELSWEQRDSRLGASALVSRISRTAEGARHVIKAGGAALLVSVWLAKHSSHAPSADLQIDLDKEKERSHRPAAAAAARAGAAAAAAPGAADASFALLAARYAAQSLAHLVICASSAQQRLGLLQEGCLQPILEIVAPPPSMHRAHPPTGEATHSSRPSSPVSVGVPGSSGRPLIGALDDLVWLEECRLVAAYALVEFCAHQQCHPELMRAGAVFRLLELTAAEEMKVALCGVQALRRLSENESLRLPLLREPGLLQGLVNLTCSEEAEVQKNALLAVTQLATQTNRSHYDVFLQLLPAIPLHEIVASDTAELPHACARLIYLLSRPNELSQPSLAQSNGSVQTRLKKLLDATARPLIALLRSDWLAVRSSAVQAVGRLTQASEYAERVLIDIDVLTPLIAILGGEDSQARQHAAFALNDLSHCTERQDVLARAAVVRALVLATHDYAHNQPAVAAAVLLTLDRICSHSILGLPNLQAVGPKLLRAFLVVARRDLPRIKSALAPASKILHLLSMSIALRCAKPEGVPPADAVNSPLSARAAHEMLDSLVPAASALLSECANRTIAASASQPATPPHAASQPSMQLVEQRPPPPRPSPDSTKIAISALQVTANALAPTLPPVAAAITNALATHAADTVQESPRPHEPPAIAIPPPVTPDCSRGASLLSTAPEAEAIENACLLLCEVLGAIWRCAESGVEGLELRLRIVNGSAKSIYTLAHNPDLLVREAAVCELAGTLLERFGFPVDNHKQLSEIAATDRFGFGLACWWFHDATIRAALSETASPSACNSSPGAGDSPPSAIVSSPAAAPSSAAAPATSDGARSIVLPLMTPPQPPRAIIFRSMHFVSFPVDAMLRQLTQDHPFLCALRFDGCSFDDEFCKQLIAAVARLPQLRVLCFRGGPDLPEDRLSQFTPVAFVMTRNSRSPAIGLSPPGAARDEPLAFLPLELPSNIEAFHLEEGAISKTGARVLAAALISATSLRLLSLAGNGLRAADLTPFFEGGSGLLACTLQSLSLANNKLGDAGVKLLSTSLVAGARAGNCVLRELDLSANQLTVVCIEDVCSIIGTVTSLEALDLRWNQLGASKAVVNALVGNVPAIEALQALPAVLNNLPAAIRAGSKAKDLLIAVLTNSTLWDLRIDSNVLGAREAMQLVQKLGRNHEHVQRLREHYELGADAPPNVPEAPGRGLSRRIKQRVASWNRGAARPGSEPPVLGVLFSAPLAILDQWGRVAPMETLDFAKERQLICDSMSEAKRALRVKFAHATTDRLRTLVTLGHCAGLHYSGHGDPSHLCMEDGRGAAHIVPIEQLRKLLRAGGVASLQFVFVSACYSEAAAQAFIDAGVLHVIAVRVNTRVSDVAAHTFTRAFYLSLAVGNTVQAAYDIGVQAVVSAPGVPGGGAFEADKFLLLPPGDNHAVAPFKSLAAVDQWEPPQPPTTRQQQPLPALVEGFIGRNVDVYKVVSAILDRRLVSVTGEPGVGKSAVAIAALNYLAERYYFSDGVLYIDVSSVRSVGELGRVLRSYTSLYSTASSTLLPELDLLATELQVAAIPLVALHCLLVLDGVQKELVGADGFLDLLMTLLKSGRVRTLLTMIEPVAQPLQGGAEKVIQISPLSADFAARLLCRLAPRPLRLSEIPGATSTSDFVQRLSAHGIISNLRGNPGLIKAAAPRLQGRSLEDVEAQLRSGEITLNKEKQSNRLGIPGISHSSASFKTDSSAKPPTANQHARTFGGQTPNRETSNSTSNMGSSSGGQRLRLPVVRRAVSS</sequence>
<dbReference type="PANTHER" id="PTHR48125">
    <property type="entry name" value="LP07818P1"/>
    <property type="match status" value="1"/>
</dbReference>
<feature type="region of interest" description="Disordered" evidence="1">
    <location>
        <begin position="502"/>
        <end position="582"/>
    </location>
</feature>
<feature type="compositionally biased region" description="Low complexity" evidence="1">
    <location>
        <begin position="1556"/>
        <end position="1573"/>
    </location>
</feature>
<feature type="compositionally biased region" description="Low complexity" evidence="1">
    <location>
        <begin position="537"/>
        <end position="550"/>
    </location>
</feature>
<dbReference type="Pfam" id="PF13516">
    <property type="entry name" value="LRR_6"/>
    <property type="match status" value="1"/>
</dbReference>
<proteinExistence type="predicted"/>
<dbReference type="PANTHER" id="PTHR48125:SF10">
    <property type="entry name" value="OS12G0136300 PROTEIN"/>
    <property type="match status" value="1"/>
</dbReference>
<dbReference type="InterPro" id="IPR013320">
    <property type="entry name" value="ConA-like_dom_sf"/>
</dbReference>
<dbReference type="InterPro" id="IPR043136">
    <property type="entry name" value="B30.2/SPRY_sf"/>
</dbReference>
<keyword evidence="4" id="KW-1185">Reference proteome</keyword>
<organism evidence="3 4">
    <name type="scientific">Prymnesium parvum</name>
    <name type="common">Toxic golden alga</name>
    <dbReference type="NCBI Taxonomy" id="97485"/>
    <lineage>
        <taxon>Eukaryota</taxon>
        <taxon>Haptista</taxon>
        <taxon>Haptophyta</taxon>
        <taxon>Prymnesiophyceae</taxon>
        <taxon>Prymnesiales</taxon>
        <taxon>Prymnesiaceae</taxon>
        <taxon>Prymnesium</taxon>
    </lineage>
</organism>
<evidence type="ECO:0000256" key="1">
    <source>
        <dbReference type="SAM" id="MobiDB-lite"/>
    </source>
</evidence>
<dbReference type="Gene3D" id="2.60.120.920">
    <property type="match status" value="1"/>
</dbReference>
<protein>
    <recommendedName>
        <fullName evidence="2">SPRY domain-containing protein</fullName>
    </recommendedName>
</protein>
<gene>
    <name evidence="3" type="ORF">AB1Y20_020051</name>
</gene>
<feature type="compositionally biased region" description="Polar residues" evidence="1">
    <location>
        <begin position="2469"/>
        <end position="2501"/>
    </location>
</feature>
<feature type="region of interest" description="Disordered" evidence="1">
    <location>
        <begin position="301"/>
        <end position="350"/>
    </location>
</feature>
<feature type="compositionally biased region" description="Polar residues" evidence="1">
    <location>
        <begin position="568"/>
        <end position="582"/>
    </location>
</feature>
<feature type="region of interest" description="Disordered" evidence="1">
    <location>
        <begin position="111"/>
        <end position="137"/>
    </location>
</feature>
<feature type="compositionally biased region" description="Low complexity" evidence="1">
    <location>
        <begin position="922"/>
        <end position="935"/>
    </location>
</feature>
<feature type="compositionally biased region" description="Low complexity" evidence="1">
    <location>
        <begin position="2502"/>
        <end position="2515"/>
    </location>
</feature>
<dbReference type="InterPro" id="IPR000225">
    <property type="entry name" value="Armadillo"/>
</dbReference>
<dbReference type="SUPFAM" id="SSF48371">
    <property type="entry name" value="ARM repeat"/>
    <property type="match status" value="1"/>
</dbReference>
<dbReference type="InterPro" id="IPR011989">
    <property type="entry name" value="ARM-like"/>
</dbReference>
<name>A0AB34JWU8_PRYPA</name>
<feature type="domain" description="SPRY" evidence="2">
    <location>
        <begin position="68"/>
        <end position="191"/>
    </location>
</feature>
<dbReference type="SUPFAM" id="SSF52047">
    <property type="entry name" value="RNI-like"/>
    <property type="match status" value="1"/>
</dbReference>
<dbReference type="Pfam" id="PF00622">
    <property type="entry name" value="SPRY"/>
    <property type="match status" value="1"/>
</dbReference>
<feature type="region of interest" description="Disordered" evidence="1">
    <location>
        <begin position="1400"/>
        <end position="1421"/>
    </location>
</feature>
<evidence type="ECO:0000313" key="3">
    <source>
        <dbReference type="EMBL" id="KAL1525181.1"/>
    </source>
</evidence>
<dbReference type="InterPro" id="IPR016024">
    <property type="entry name" value="ARM-type_fold"/>
</dbReference>
<dbReference type="SUPFAM" id="SSF49899">
    <property type="entry name" value="Concanavalin A-like lectins/glucanases"/>
    <property type="match status" value="1"/>
</dbReference>
<dbReference type="SUPFAM" id="SSF52540">
    <property type="entry name" value="P-loop containing nucleoside triphosphate hydrolases"/>
    <property type="match status" value="1"/>
</dbReference>
<dbReference type="Gene3D" id="1.25.10.10">
    <property type="entry name" value="Leucine-rich Repeat Variant"/>
    <property type="match status" value="2"/>
</dbReference>
<dbReference type="EMBL" id="JBGBPQ010000004">
    <property type="protein sequence ID" value="KAL1525181.1"/>
    <property type="molecule type" value="Genomic_DNA"/>
</dbReference>
<feature type="region of interest" description="Disordered" evidence="1">
    <location>
        <begin position="906"/>
        <end position="935"/>
    </location>
</feature>
<dbReference type="CDD" id="cd12885">
    <property type="entry name" value="SPRY_RanBP_like"/>
    <property type="match status" value="1"/>
</dbReference>
<dbReference type="InterPro" id="IPR044736">
    <property type="entry name" value="Gid1/RanBPM/SPLA_SPRY"/>
</dbReference>
<evidence type="ECO:0000313" key="4">
    <source>
        <dbReference type="Proteomes" id="UP001515480"/>
    </source>
</evidence>
<dbReference type="InterPro" id="IPR001611">
    <property type="entry name" value="Leu-rich_rpt"/>
</dbReference>
<feature type="region of interest" description="Disordered" evidence="1">
    <location>
        <begin position="2451"/>
        <end position="2529"/>
    </location>
</feature>
<comment type="caution">
    <text evidence="3">The sequence shown here is derived from an EMBL/GenBank/DDBJ whole genome shotgun (WGS) entry which is preliminary data.</text>
</comment>
<dbReference type="SMART" id="SM00185">
    <property type="entry name" value="ARM"/>
    <property type="match status" value="3"/>
</dbReference>
<feature type="region of interest" description="Disordered" evidence="1">
    <location>
        <begin position="1333"/>
        <end position="1367"/>
    </location>
</feature>
<dbReference type="SMART" id="SM00368">
    <property type="entry name" value="LRR_RI"/>
    <property type="match status" value="3"/>
</dbReference>
<accession>A0AB34JWU8</accession>
<dbReference type="Gene3D" id="3.40.50.300">
    <property type="entry name" value="P-loop containing nucleotide triphosphate hydrolases"/>
    <property type="match status" value="1"/>
</dbReference>